<gene>
    <name evidence="2" type="ORF">BD31_I1901</name>
</gene>
<feature type="transmembrane region" description="Helical" evidence="1">
    <location>
        <begin position="6"/>
        <end position="24"/>
    </location>
</feature>
<feature type="non-terminal residue" evidence="2">
    <location>
        <position position="50"/>
    </location>
</feature>
<dbReference type="AlphaFoldDB" id="I3D266"/>
<dbReference type="EMBL" id="AEXL02000093">
    <property type="protein sequence ID" value="EIJ65809.1"/>
    <property type="molecule type" value="Genomic_DNA"/>
</dbReference>
<organism evidence="2 3">
    <name type="scientific">Candidatus Nitrosopumilus salarius BD31</name>
    <dbReference type="NCBI Taxonomy" id="859350"/>
    <lineage>
        <taxon>Archaea</taxon>
        <taxon>Nitrososphaerota</taxon>
        <taxon>Nitrososphaeria</taxon>
        <taxon>Nitrosopumilales</taxon>
        <taxon>Nitrosopumilaceae</taxon>
        <taxon>Nitrosopumilus</taxon>
    </lineage>
</organism>
<keyword evidence="3" id="KW-1185">Reference proteome</keyword>
<keyword evidence="1" id="KW-0472">Membrane</keyword>
<protein>
    <submittedName>
        <fullName evidence="2">Uncharacterized protein</fullName>
    </submittedName>
</protein>
<keyword evidence="1" id="KW-0812">Transmembrane</keyword>
<comment type="caution">
    <text evidence="2">The sequence shown here is derived from an EMBL/GenBank/DDBJ whole genome shotgun (WGS) entry which is preliminary data.</text>
</comment>
<reference evidence="2 3" key="1">
    <citation type="journal article" date="2012" name="J. Bacteriol.">
        <title>Genome sequence of "Candidatus Nitrosopumilus salaria" BD31, an ammonia-oxidizing archaeon from the San Francisco Bay estuary.</title>
        <authorList>
            <person name="Mosier A.C."/>
            <person name="Allen E.E."/>
            <person name="Kim M."/>
            <person name="Ferriera S."/>
            <person name="Francis C.A."/>
        </authorList>
    </citation>
    <scope>NUCLEOTIDE SEQUENCE [LARGE SCALE GENOMIC DNA]</scope>
    <source>
        <strain evidence="2 3">BD31</strain>
    </source>
</reference>
<evidence type="ECO:0000313" key="3">
    <source>
        <dbReference type="Proteomes" id="UP000003423"/>
    </source>
</evidence>
<accession>I3D266</accession>
<feature type="transmembrane region" description="Helical" evidence="1">
    <location>
        <begin position="31"/>
        <end position="49"/>
    </location>
</feature>
<evidence type="ECO:0000256" key="1">
    <source>
        <dbReference type="SAM" id="Phobius"/>
    </source>
</evidence>
<name>I3D266_9ARCH</name>
<evidence type="ECO:0000313" key="2">
    <source>
        <dbReference type="EMBL" id="EIJ65809.1"/>
    </source>
</evidence>
<sequence length="50" mass="5544">MLENFYLVCAVMGFFSLGAILGLFSRGKQQHVYLTYIPSIIGSFLAIILS</sequence>
<proteinExistence type="predicted"/>
<dbReference type="Proteomes" id="UP000003423">
    <property type="component" value="Unassembled WGS sequence"/>
</dbReference>
<keyword evidence="1" id="KW-1133">Transmembrane helix</keyword>